<dbReference type="Pfam" id="PF00240">
    <property type="entry name" value="ubiquitin"/>
    <property type="match status" value="1"/>
</dbReference>
<gene>
    <name evidence="5" type="ORF">POVCU1_020790</name>
    <name evidence="4" type="ORF">POVCU2_0022950</name>
</gene>
<dbReference type="Gene3D" id="3.10.20.90">
    <property type="entry name" value="Phosphatidylinositol 3-kinase Catalytic Subunit, Chain A, domain 1"/>
    <property type="match status" value="1"/>
</dbReference>
<dbReference type="InterPro" id="IPR000626">
    <property type="entry name" value="Ubiquitin-like_dom"/>
</dbReference>
<protein>
    <submittedName>
        <fullName evidence="5">Ubiquitin domain containing protein</fullName>
    </submittedName>
</protein>
<dbReference type="InterPro" id="IPR015940">
    <property type="entry name" value="UBA"/>
</dbReference>
<evidence type="ECO:0000313" key="7">
    <source>
        <dbReference type="Proteomes" id="UP000078560"/>
    </source>
</evidence>
<dbReference type="GO" id="GO:0006511">
    <property type="term" value="P:ubiquitin-dependent protein catabolic process"/>
    <property type="evidence" value="ECO:0007669"/>
    <property type="project" value="TreeGrafter"/>
</dbReference>
<dbReference type="PROSITE" id="PS50053">
    <property type="entry name" value="UBIQUITIN_2"/>
    <property type="match status" value="1"/>
</dbReference>
<dbReference type="FunFam" id="1.10.260.100:FF:000001">
    <property type="entry name" value="Ubiquilin 1"/>
    <property type="match status" value="1"/>
</dbReference>
<reference evidence="6 7" key="1">
    <citation type="submission" date="2016-05" db="EMBL/GenBank/DDBJ databases">
        <authorList>
            <person name="Naeem Raeece"/>
        </authorList>
    </citation>
    <scope>NUCLEOTIDE SEQUENCE [LARGE SCALE GENOMIC DNA]</scope>
</reference>
<sequence length="839" mass="91672">MIDSEEIKGKKEAFPNYNNIDLSEYSNVIGDSSSSDEDDDGYLSSGDDEGSGGGGGGTSTGLRNTNDSGENGEGDETKNGNKSDARSSSVEKASGESERSKFLGTSHNATPSYEKNGVCVDGSVNDDAHVYVRVKTNECNGNVYKCKIEKSITIKKLKKGLNKILNGENEYRIIYRGRLLKDMEYLSKYNIRFNDILYAIRLNKKRNGNDVALDSGITSSQLSTIGDEYNDVGKFSQNDSISKLISSMFDNSDFLKSIMDSNKQLQKLREKNSDLHHMLNDSQALKQSFEMIKNPSLMKELMRNTDRAISNIEAIPGGFNTLRRMYHNIQEPMYASADISNENKKEKIKHYDLNASSPPTSEAFPNPWASKENNSKNKNGTNDMDKYRLMSNGLFNTDNNSLLKTNAKSAKDGPNNGLLKTSILDLLQRRQKGHKSGSPSLPTGQSGQKGSNGQDGQNVFSNGLLNNGLLNDGLLNNGLLNSGLFNNGMFTNDMLNNGMLNSGMLNNGMLNSGMLNNGMLNNGMLNNGMFNNGMFNNGLQNSGFLHNGMLSSGLLNSGLLNGAPLNGPPMKNLAEESKGSKKDEGNEGSKGGEGNEGSKGGEGSEGSNVANLLNQMMLNLNKNMSMNNSGSNANVTRNIFNNLNMFNSPSNNINSLYPPRSSNNSAQYTTRLDSKAENMEMVEEEIRKLLNIENIREDTSPSGCDDKTEKMGKDNILGLDVNDANKENKERTSYIHLGNAHFRSVADYGGDHIPQLNKTHNKGSIIDLKNVSEDRNSAEPGNSNTNDQQYLSTYEEQLDALKVMGFTDTQKCIAALVRTKGNIERAIDLLLGDLGTSDN</sequence>
<dbReference type="Gene3D" id="1.10.260.100">
    <property type="match status" value="1"/>
</dbReference>
<dbReference type="EMBL" id="FLQV01000386">
    <property type="protein sequence ID" value="SBS91552.1"/>
    <property type="molecule type" value="Genomic_DNA"/>
</dbReference>
<evidence type="ECO:0000313" key="5">
    <source>
        <dbReference type="EMBL" id="SBS91552.1"/>
    </source>
</evidence>
<dbReference type="SUPFAM" id="SSF54236">
    <property type="entry name" value="Ubiquitin-like"/>
    <property type="match status" value="1"/>
</dbReference>
<evidence type="ECO:0000259" key="3">
    <source>
        <dbReference type="PROSITE" id="PS50053"/>
    </source>
</evidence>
<evidence type="ECO:0000259" key="2">
    <source>
        <dbReference type="PROSITE" id="PS50030"/>
    </source>
</evidence>
<feature type="region of interest" description="Disordered" evidence="1">
    <location>
        <begin position="1"/>
        <end position="109"/>
    </location>
</feature>
<feature type="compositionally biased region" description="Basic and acidic residues" evidence="1">
    <location>
        <begin position="75"/>
        <end position="85"/>
    </location>
</feature>
<dbReference type="SUPFAM" id="SSF46934">
    <property type="entry name" value="UBA-like"/>
    <property type="match status" value="1"/>
</dbReference>
<feature type="compositionally biased region" description="Polar residues" evidence="1">
    <location>
        <begin position="437"/>
        <end position="459"/>
    </location>
</feature>
<dbReference type="Proteomes" id="UP000078546">
    <property type="component" value="Unassembled WGS sequence"/>
</dbReference>
<dbReference type="CDD" id="cd17039">
    <property type="entry name" value="Ubl_ubiquitin_like"/>
    <property type="match status" value="1"/>
</dbReference>
<feature type="compositionally biased region" description="Basic and acidic residues" evidence="1">
    <location>
        <begin position="1"/>
        <end position="13"/>
    </location>
</feature>
<feature type="domain" description="UBA" evidence="2">
    <location>
        <begin position="792"/>
        <end position="833"/>
    </location>
</feature>
<dbReference type="Proteomes" id="UP000078560">
    <property type="component" value="Unassembled WGS sequence"/>
</dbReference>
<dbReference type="Pfam" id="PF23195">
    <property type="entry name" value="UBQLN1"/>
    <property type="match status" value="1"/>
</dbReference>
<name>A0A1A8WIA4_PLAOA</name>
<dbReference type="GO" id="GO:0005829">
    <property type="term" value="C:cytosol"/>
    <property type="evidence" value="ECO:0007669"/>
    <property type="project" value="TreeGrafter"/>
</dbReference>
<feature type="compositionally biased region" description="Polar residues" evidence="1">
    <location>
        <begin position="16"/>
        <end position="26"/>
    </location>
</feature>
<dbReference type="InterPro" id="IPR029071">
    <property type="entry name" value="Ubiquitin-like_domsf"/>
</dbReference>
<dbReference type="InterPro" id="IPR009060">
    <property type="entry name" value="UBA-like_sf"/>
</dbReference>
<dbReference type="GO" id="GO:0031593">
    <property type="term" value="F:polyubiquitin modification-dependent protein binding"/>
    <property type="evidence" value="ECO:0007669"/>
    <property type="project" value="TreeGrafter"/>
</dbReference>
<dbReference type="SMART" id="SM00165">
    <property type="entry name" value="UBA"/>
    <property type="match status" value="1"/>
</dbReference>
<feature type="compositionally biased region" description="Acidic residues" evidence="1">
    <location>
        <begin position="34"/>
        <end position="50"/>
    </location>
</feature>
<feature type="region of interest" description="Disordered" evidence="1">
    <location>
        <begin position="352"/>
        <end position="387"/>
    </location>
</feature>
<feature type="region of interest" description="Disordered" evidence="1">
    <location>
        <begin position="430"/>
        <end position="459"/>
    </location>
</feature>
<dbReference type="InterPro" id="IPR015496">
    <property type="entry name" value="Ubiquilin"/>
</dbReference>
<organism evidence="5 6">
    <name type="scientific">Plasmodium ovale curtisi</name>
    <dbReference type="NCBI Taxonomy" id="864141"/>
    <lineage>
        <taxon>Eukaryota</taxon>
        <taxon>Sar</taxon>
        <taxon>Alveolata</taxon>
        <taxon>Apicomplexa</taxon>
        <taxon>Aconoidasida</taxon>
        <taxon>Haemosporida</taxon>
        <taxon>Plasmodiidae</taxon>
        <taxon>Plasmodium</taxon>
        <taxon>Plasmodium (Plasmodium)</taxon>
    </lineage>
</organism>
<evidence type="ECO:0000313" key="6">
    <source>
        <dbReference type="Proteomes" id="UP000078546"/>
    </source>
</evidence>
<proteinExistence type="predicted"/>
<evidence type="ECO:0000256" key="1">
    <source>
        <dbReference type="SAM" id="MobiDB-lite"/>
    </source>
</evidence>
<feature type="region of interest" description="Disordered" evidence="1">
    <location>
        <begin position="566"/>
        <end position="608"/>
    </location>
</feature>
<dbReference type="PANTHER" id="PTHR10677">
    <property type="entry name" value="UBIQUILIN"/>
    <property type="match status" value="1"/>
</dbReference>
<feature type="domain" description="Ubiquitin-like" evidence="3">
    <location>
        <begin position="128"/>
        <end position="200"/>
    </location>
</feature>
<dbReference type="Gene3D" id="1.10.8.10">
    <property type="entry name" value="DNA helicase RuvA subunit, C-terminal domain"/>
    <property type="match status" value="1"/>
</dbReference>
<dbReference type="Pfam" id="PF00627">
    <property type="entry name" value="UBA"/>
    <property type="match status" value="1"/>
</dbReference>
<accession>A0A1A8WIA4</accession>
<dbReference type="EMBL" id="FLQU01000312">
    <property type="protein sequence ID" value="SBS83811.1"/>
    <property type="molecule type" value="Genomic_DNA"/>
</dbReference>
<dbReference type="PROSITE" id="PS50030">
    <property type="entry name" value="UBA"/>
    <property type="match status" value="1"/>
</dbReference>
<evidence type="ECO:0000313" key="4">
    <source>
        <dbReference type="EMBL" id="SBS83811.1"/>
    </source>
</evidence>
<dbReference type="AlphaFoldDB" id="A0A1A8WIA4"/>
<feature type="compositionally biased region" description="Gly residues" evidence="1">
    <location>
        <begin position="588"/>
        <end position="604"/>
    </location>
</feature>
<feature type="compositionally biased region" description="Basic and acidic residues" evidence="1">
    <location>
        <begin position="573"/>
        <end position="587"/>
    </location>
</feature>
<dbReference type="PANTHER" id="PTHR10677:SF3">
    <property type="entry name" value="FI07626P-RELATED"/>
    <property type="match status" value="1"/>
</dbReference>
<reference evidence="5" key="2">
    <citation type="submission" date="2016-05" db="EMBL/GenBank/DDBJ databases">
        <authorList>
            <person name="Lavstsen T."/>
            <person name="Jespersen J.S."/>
        </authorList>
    </citation>
    <scope>NUCLEOTIDE SEQUENCE [LARGE SCALE GENOMIC DNA]</scope>
</reference>